<evidence type="ECO:0000313" key="4">
    <source>
        <dbReference type="Proteomes" id="UP001642409"/>
    </source>
</evidence>
<name>A0AA86P836_9EUKA</name>
<gene>
    <name evidence="2" type="ORF">HINF_LOCUS21065</name>
    <name evidence="3" type="ORF">HINF_LOCUS2611</name>
</gene>
<comment type="caution">
    <text evidence="2">The sequence shown here is derived from an EMBL/GenBank/DDBJ whole genome shotgun (WGS) entry which is preliminary data.</text>
</comment>
<proteinExistence type="predicted"/>
<keyword evidence="4" id="KW-1185">Reference proteome</keyword>
<evidence type="ECO:0000313" key="2">
    <source>
        <dbReference type="EMBL" id="CAI9933420.1"/>
    </source>
</evidence>
<dbReference type="InterPro" id="IPR011990">
    <property type="entry name" value="TPR-like_helical_dom_sf"/>
</dbReference>
<keyword evidence="1" id="KW-0175">Coiled coil</keyword>
<dbReference type="EMBL" id="CAXDID020000004">
    <property type="protein sequence ID" value="CAL5973909.1"/>
    <property type="molecule type" value="Genomic_DNA"/>
</dbReference>
<accession>A0AA86P836</accession>
<dbReference type="Gene3D" id="1.25.40.1040">
    <property type="match status" value="1"/>
</dbReference>
<reference evidence="3 4" key="2">
    <citation type="submission" date="2024-07" db="EMBL/GenBank/DDBJ databases">
        <authorList>
            <person name="Akdeniz Z."/>
        </authorList>
    </citation>
    <scope>NUCLEOTIDE SEQUENCE [LARGE SCALE GENOMIC DNA]</scope>
</reference>
<dbReference type="EMBL" id="CATOUU010000531">
    <property type="protein sequence ID" value="CAI9933420.1"/>
    <property type="molecule type" value="Genomic_DNA"/>
</dbReference>
<reference evidence="2" key="1">
    <citation type="submission" date="2023-06" db="EMBL/GenBank/DDBJ databases">
        <authorList>
            <person name="Kurt Z."/>
        </authorList>
    </citation>
    <scope>NUCLEOTIDE SEQUENCE</scope>
</reference>
<feature type="coiled-coil region" evidence="1">
    <location>
        <begin position="418"/>
        <end position="445"/>
    </location>
</feature>
<evidence type="ECO:0000256" key="1">
    <source>
        <dbReference type="SAM" id="Coils"/>
    </source>
</evidence>
<organism evidence="2">
    <name type="scientific">Hexamita inflata</name>
    <dbReference type="NCBI Taxonomy" id="28002"/>
    <lineage>
        <taxon>Eukaryota</taxon>
        <taxon>Metamonada</taxon>
        <taxon>Diplomonadida</taxon>
        <taxon>Hexamitidae</taxon>
        <taxon>Hexamitinae</taxon>
        <taxon>Hexamita</taxon>
    </lineage>
</organism>
<dbReference type="SUPFAM" id="SSF48452">
    <property type="entry name" value="TPR-like"/>
    <property type="match status" value="1"/>
</dbReference>
<dbReference type="AlphaFoldDB" id="A0AA86P836"/>
<evidence type="ECO:0000313" key="3">
    <source>
        <dbReference type="EMBL" id="CAL5973909.1"/>
    </source>
</evidence>
<dbReference type="Proteomes" id="UP001642409">
    <property type="component" value="Unassembled WGS sequence"/>
</dbReference>
<protein>
    <submittedName>
        <fullName evidence="2">Uncharacterized protein</fullName>
    </submittedName>
</protein>
<sequence length="727" mass="84381">MPPKKPVVVVKAPAKVEKKTFKQIHAQLNPKELKQYNSLYAIIDNRKFDEMITICDQLLKTAPDHCELQAFKGFAVYYKENDDISHKNGLQLMKQAAQIADRQSHIPYQLYANVLKQLKEFKLALNQIQEILAIPNWQNSYTFNRDAAIILFNLGEYKQSFEQFKLAHQNSDKENKEQMEAGMIMLGIMGSKKTQLVAKDQFDTYIAKQMKTRTHAMYVAEMNHKADEAYFVSKSELNQLTLYRAFFDTMHMEPAEQITYYETLLQDKNLLDKPYVHAQIVNLLIDTKSENAALLMSSLKYLLNDNPDDSELIVKAFTHLKSSTPVEELIALLPAHQMPIIRQQIIYTLTQANMDELIKQYSALQNAACLSMLESFLGEAFNAKLVQEKATGLLQKLAAFKYSAQNLGNFEINIFFLNEQLTEEMNQLEQDLVKYDQVRTELNSVRKDDEKVKINLPDVPELKTNQKILNEKRNIMIQEALALENIATDQKKIQLARLAMLLDPRDRFLNVTYARELAALGDIKKSMSVYQKFVARNNAMLSMIDNQEMNIACAFALHETSEGETSLLNEQVTAENRMHTFKIAQLAVIMELMKVFEEQRWDVADQFYQVNLRQQRATYIKTCQNFNKMLIQRPIVNKLVRKLETLVKEFKGAEYSEEYAKKYDELYNTMFTQHCKFDGEYKRLKEDDFFCGNFLKNLKNEKPEMPKRVAAFLKKSEEFGVAKFVIE</sequence>